<organism evidence="4 5">
    <name type="scientific">Oceanicola granulosus (strain ATCC BAA-861 / DSM 15982 / KCTC 12143 / HTCC2516)</name>
    <dbReference type="NCBI Taxonomy" id="314256"/>
    <lineage>
        <taxon>Bacteria</taxon>
        <taxon>Pseudomonadati</taxon>
        <taxon>Pseudomonadota</taxon>
        <taxon>Alphaproteobacteria</taxon>
        <taxon>Rhodobacterales</taxon>
        <taxon>Roseobacteraceae</taxon>
        <taxon>Oceanicola</taxon>
    </lineage>
</organism>
<dbReference type="HOGENOM" id="CLU_023194_1_4_5"/>
<dbReference type="Gene3D" id="3.30.360.10">
    <property type="entry name" value="Dihydrodipicolinate Reductase, domain 2"/>
    <property type="match status" value="1"/>
</dbReference>
<dbReference type="GO" id="GO:0016491">
    <property type="term" value="F:oxidoreductase activity"/>
    <property type="evidence" value="ECO:0007669"/>
    <property type="project" value="UniProtKB-KW"/>
</dbReference>
<reference evidence="4 5" key="1">
    <citation type="journal article" date="2010" name="J. Bacteriol.">
        <title>Genome sequences of Oceanicola granulosus HTCC2516(T) and Oceanicola batsensis HTCC2597(TDelta).</title>
        <authorList>
            <person name="Thrash J.C."/>
            <person name="Cho J.C."/>
            <person name="Vergin K.L."/>
            <person name="Giovannoni S.J."/>
        </authorList>
    </citation>
    <scope>NUCLEOTIDE SEQUENCE [LARGE SCALE GENOMIC DNA]</scope>
    <source>
        <strain evidence="5">ATCC BAA-861 / DSM 15982 / KCTC 12143 / HTCC2516</strain>
    </source>
</reference>
<dbReference type="InterPro" id="IPR036291">
    <property type="entry name" value="NAD(P)-bd_dom_sf"/>
</dbReference>
<evidence type="ECO:0000313" key="5">
    <source>
        <dbReference type="Proteomes" id="UP000003635"/>
    </source>
</evidence>
<feature type="domain" description="GFO/IDH/MocA-like oxidoreductase" evidence="3">
    <location>
        <begin position="130"/>
        <end position="259"/>
    </location>
</feature>
<sequence>MSRPRLAFLGLGWIGRHRMEAVAAADIADIVALSDPSAEAVDAAAESAPDAVRCDGLEELLAEKPDGVVIATPSALHAEQTIAALGAGAAVFCQKPLGRTAEEARACVEAARGAGRLLAADLSYRHAAAFMALRDAVAAGELGPVHAVDLTFHNAYGPDKPWFRDRALSGGGCLIDLGVHLVDMAVWALGTRDLRCTSAHLYSGGQRLTGAALQETVEDYAAATLETTDGAVVRIACSWNLPAGREAVIEVEAFGAHGGFAVTNEHGSFYDFSAHRHHGTSTKQRVAPPDAWGGRAAADWARRLAEGERFDPACEGLVDLAAAIDAVYARAAAG</sequence>
<dbReference type="PANTHER" id="PTHR43818">
    <property type="entry name" value="BCDNA.GH03377"/>
    <property type="match status" value="1"/>
</dbReference>
<proteinExistence type="predicted"/>
<evidence type="ECO:0000256" key="1">
    <source>
        <dbReference type="ARBA" id="ARBA00023002"/>
    </source>
</evidence>
<accession>Q2CJK9</accession>
<gene>
    <name evidence="4" type="ORF">OG2516_11721</name>
</gene>
<protein>
    <submittedName>
        <fullName evidence="4">Putative oxidoreductase</fullName>
    </submittedName>
</protein>
<feature type="domain" description="Gfo/Idh/MocA-like oxidoreductase N-terminal" evidence="2">
    <location>
        <begin position="5"/>
        <end position="119"/>
    </location>
</feature>
<dbReference type="eggNOG" id="COG0673">
    <property type="taxonomic scope" value="Bacteria"/>
</dbReference>
<keyword evidence="5" id="KW-1185">Reference proteome</keyword>
<dbReference type="AlphaFoldDB" id="Q2CJK9"/>
<dbReference type="Pfam" id="PF01408">
    <property type="entry name" value="GFO_IDH_MocA"/>
    <property type="match status" value="1"/>
</dbReference>
<dbReference type="PANTHER" id="PTHR43818:SF11">
    <property type="entry name" value="BCDNA.GH03377"/>
    <property type="match status" value="1"/>
</dbReference>
<dbReference type="Proteomes" id="UP000003635">
    <property type="component" value="Unassembled WGS sequence"/>
</dbReference>
<dbReference type="InterPro" id="IPR055170">
    <property type="entry name" value="GFO_IDH_MocA-like_dom"/>
</dbReference>
<dbReference type="InterPro" id="IPR050463">
    <property type="entry name" value="Gfo/Idh/MocA_oxidrdct_glycsds"/>
</dbReference>
<evidence type="ECO:0000259" key="3">
    <source>
        <dbReference type="Pfam" id="PF22725"/>
    </source>
</evidence>
<dbReference type="SUPFAM" id="SSF55347">
    <property type="entry name" value="Glyceraldehyde-3-phosphate dehydrogenase-like, C-terminal domain"/>
    <property type="match status" value="1"/>
</dbReference>
<dbReference type="Pfam" id="PF22725">
    <property type="entry name" value="GFO_IDH_MocA_C3"/>
    <property type="match status" value="1"/>
</dbReference>
<comment type="caution">
    <text evidence="4">The sequence shown here is derived from an EMBL/GenBank/DDBJ whole genome shotgun (WGS) entry which is preliminary data.</text>
</comment>
<evidence type="ECO:0000259" key="2">
    <source>
        <dbReference type="Pfam" id="PF01408"/>
    </source>
</evidence>
<dbReference type="GO" id="GO:0000166">
    <property type="term" value="F:nucleotide binding"/>
    <property type="evidence" value="ECO:0007669"/>
    <property type="project" value="InterPro"/>
</dbReference>
<dbReference type="EMBL" id="AAOT01000001">
    <property type="protein sequence ID" value="EAR53130.1"/>
    <property type="molecule type" value="Genomic_DNA"/>
</dbReference>
<dbReference type="SUPFAM" id="SSF51735">
    <property type="entry name" value="NAD(P)-binding Rossmann-fold domains"/>
    <property type="match status" value="1"/>
</dbReference>
<keyword evidence="1" id="KW-0560">Oxidoreductase</keyword>
<dbReference type="STRING" id="314256.OG2516_11721"/>
<dbReference type="Gene3D" id="3.40.50.720">
    <property type="entry name" value="NAD(P)-binding Rossmann-like Domain"/>
    <property type="match status" value="1"/>
</dbReference>
<evidence type="ECO:0000313" key="4">
    <source>
        <dbReference type="EMBL" id="EAR53130.1"/>
    </source>
</evidence>
<name>Q2CJK9_OCEGH</name>
<dbReference type="InterPro" id="IPR000683">
    <property type="entry name" value="Gfo/Idh/MocA-like_OxRdtase_N"/>
</dbReference>